<evidence type="ECO:0000256" key="1">
    <source>
        <dbReference type="ARBA" id="ARBA00022598"/>
    </source>
</evidence>
<dbReference type="PANTHER" id="PTHR43055:SF1">
    <property type="entry name" value="FORMATE-DEPENDENT PHOSPHORIBOSYLGLYCINAMIDE FORMYLTRANSFERASE"/>
    <property type="match status" value="1"/>
</dbReference>
<reference evidence="8 9" key="1">
    <citation type="journal article" date="2019" name="Environ. Microbiol.">
        <title>Species interactions and distinct microbial communities in high Arctic permafrost affected cryosols are associated with the CH4 and CO2 gas fluxes.</title>
        <authorList>
            <person name="Altshuler I."/>
            <person name="Hamel J."/>
            <person name="Turney S."/>
            <person name="Magnuson E."/>
            <person name="Levesque R."/>
            <person name="Greer C."/>
            <person name="Whyte L.G."/>
        </authorList>
    </citation>
    <scope>NUCLEOTIDE SEQUENCE [LARGE SCALE GENOMIC DNA]</scope>
    <source>
        <strain evidence="8 9">S5.20</strain>
    </source>
</reference>
<name>A0A502DWG9_9MYCO</name>
<keyword evidence="3" id="KW-0658">Purine biosynthesis</keyword>
<evidence type="ECO:0000256" key="6">
    <source>
        <dbReference type="SAM" id="MobiDB-lite"/>
    </source>
</evidence>
<dbReference type="GO" id="GO:0006164">
    <property type="term" value="P:purine nucleotide biosynthetic process"/>
    <property type="evidence" value="ECO:0007669"/>
    <property type="project" value="UniProtKB-KW"/>
</dbReference>
<dbReference type="RefSeq" id="WP_140697518.1">
    <property type="nucleotide sequence ID" value="NZ_RCZG01000014.1"/>
</dbReference>
<dbReference type="InterPro" id="IPR016185">
    <property type="entry name" value="PreATP-grasp_dom_sf"/>
</dbReference>
<keyword evidence="2 5" id="KW-0547">Nucleotide-binding</keyword>
<dbReference type="Proteomes" id="UP000320095">
    <property type="component" value="Unassembled WGS sequence"/>
</dbReference>
<dbReference type="GO" id="GO:0046872">
    <property type="term" value="F:metal ion binding"/>
    <property type="evidence" value="ECO:0007669"/>
    <property type="project" value="InterPro"/>
</dbReference>
<evidence type="ECO:0000256" key="3">
    <source>
        <dbReference type="ARBA" id="ARBA00022755"/>
    </source>
</evidence>
<evidence type="ECO:0000256" key="2">
    <source>
        <dbReference type="ARBA" id="ARBA00022741"/>
    </source>
</evidence>
<evidence type="ECO:0000259" key="7">
    <source>
        <dbReference type="PROSITE" id="PS50975"/>
    </source>
</evidence>
<comment type="caution">
    <text evidence="8">The sequence shown here is derived from an EMBL/GenBank/DDBJ whole genome shotgun (WGS) entry which is preliminary data.</text>
</comment>
<sequence>MSEPSERGSAERASSSERGSAERASTRVLLLGSGDTGPELALAFERLGVVVTLVEYCQDGAGVLALLDEHQPDYVIAVSADVPPAVLVAAAERESVEVFPTPRAVRLGADREGLRKLAGDELGLPTVPFWFASSAEELAAVAGHAGFPLVVTPLTGTVTDGQSVLTRPDDVEPAWKRAFATGPAWSNRVMAETVVDVDDQVTLLTVRTTEPSGPAVRFCEPIGHRRAGAAPLETWQPHRLSLAALDAARSIAARIVHSLGGRGVSAVELLVRGDEVYFASVDAHPFDVGLVTLRSQRLSLFELHARAILGLACDTIMISPAAAEVGTRRSIPASALREAMDVPESDVRLLDTTSAAIATAPDVVRARDRAHRVSTVIHGLGS</sequence>
<protein>
    <submittedName>
        <fullName evidence="8">ATP-grasp domain-containing protein</fullName>
    </submittedName>
</protein>
<dbReference type="EMBL" id="RCZG01000014">
    <property type="protein sequence ID" value="TPG29855.1"/>
    <property type="molecule type" value="Genomic_DNA"/>
</dbReference>
<dbReference type="GO" id="GO:0016874">
    <property type="term" value="F:ligase activity"/>
    <property type="evidence" value="ECO:0007669"/>
    <property type="project" value="UniProtKB-KW"/>
</dbReference>
<dbReference type="Gene3D" id="3.40.50.20">
    <property type="match status" value="2"/>
</dbReference>
<dbReference type="GO" id="GO:0005829">
    <property type="term" value="C:cytosol"/>
    <property type="evidence" value="ECO:0007669"/>
    <property type="project" value="TreeGrafter"/>
</dbReference>
<dbReference type="PANTHER" id="PTHR43055">
    <property type="entry name" value="FORMATE-DEPENDENT PHOSPHORIBOSYLGLYCINAMIDE FORMYLTRANSFERASE"/>
    <property type="match status" value="1"/>
</dbReference>
<dbReference type="Gene3D" id="3.30.470.20">
    <property type="entry name" value="ATP-grasp fold, B domain"/>
    <property type="match status" value="1"/>
</dbReference>
<organism evidence="8 9">
    <name type="scientific">Mycolicibacterium hodleri</name>
    <dbReference type="NCBI Taxonomy" id="49897"/>
    <lineage>
        <taxon>Bacteria</taxon>
        <taxon>Bacillati</taxon>
        <taxon>Actinomycetota</taxon>
        <taxon>Actinomycetes</taxon>
        <taxon>Mycobacteriales</taxon>
        <taxon>Mycobacteriaceae</taxon>
        <taxon>Mycolicibacterium</taxon>
    </lineage>
</organism>
<dbReference type="OrthoDB" id="9804625at2"/>
<dbReference type="Gene3D" id="3.30.1490.20">
    <property type="entry name" value="ATP-grasp fold, A domain"/>
    <property type="match status" value="1"/>
</dbReference>
<dbReference type="InterPro" id="IPR013815">
    <property type="entry name" value="ATP_grasp_subdomain_1"/>
</dbReference>
<feature type="region of interest" description="Disordered" evidence="6">
    <location>
        <begin position="1"/>
        <end position="25"/>
    </location>
</feature>
<proteinExistence type="predicted"/>
<gene>
    <name evidence="8" type="ORF">EAH80_25520</name>
</gene>
<feature type="compositionally biased region" description="Basic and acidic residues" evidence="6">
    <location>
        <begin position="1"/>
        <end position="10"/>
    </location>
</feature>
<evidence type="ECO:0000313" key="9">
    <source>
        <dbReference type="Proteomes" id="UP000320095"/>
    </source>
</evidence>
<dbReference type="AlphaFoldDB" id="A0A502DWG9"/>
<dbReference type="GO" id="GO:0005524">
    <property type="term" value="F:ATP binding"/>
    <property type="evidence" value="ECO:0007669"/>
    <property type="project" value="UniProtKB-UniRule"/>
</dbReference>
<dbReference type="InterPro" id="IPR003135">
    <property type="entry name" value="ATP-grasp_carboxylate-amine"/>
</dbReference>
<feature type="domain" description="ATP-grasp" evidence="7">
    <location>
        <begin position="116"/>
        <end position="309"/>
    </location>
</feature>
<dbReference type="PROSITE" id="PS50975">
    <property type="entry name" value="ATP_GRASP"/>
    <property type="match status" value="1"/>
</dbReference>
<keyword evidence="1" id="KW-0436">Ligase</keyword>
<evidence type="ECO:0000313" key="8">
    <source>
        <dbReference type="EMBL" id="TPG29855.1"/>
    </source>
</evidence>
<keyword evidence="4 5" id="KW-0067">ATP-binding</keyword>
<dbReference type="SUPFAM" id="SSF52440">
    <property type="entry name" value="PreATP-grasp domain"/>
    <property type="match status" value="1"/>
</dbReference>
<dbReference type="Pfam" id="PF02222">
    <property type="entry name" value="ATP-grasp"/>
    <property type="match status" value="1"/>
</dbReference>
<evidence type="ECO:0000256" key="4">
    <source>
        <dbReference type="ARBA" id="ARBA00022840"/>
    </source>
</evidence>
<accession>A0A502DWG9</accession>
<dbReference type="InterPro" id="IPR011761">
    <property type="entry name" value="ATP-grasp"/>
</dbReference>
<evidence type="ECO:0000256" key="5">
    <source>
        <dbReference type="PROSITE-ProRule" id="PRU00409"/>
    </source>
</evidence>
<dbReference type="SUPFAM" id="SSF56059">
    <property type="entry name" value="Glutathione synthetase ATP-binding domain-like"/>
    <property type="match status" value="1"/>
</dbReference>
<keyword evidence="9" id="KW-1185">Reference proteome</keyword>